<gene>
    <name evidence="1" type="ORF">P255_02560</name>
</gene>
<dbReference type="Gene3D" id="3.30.1050.10">
    <property type="entry name" value="SCP2 sterol-binding domain"/>
    <property type="match status" value="1"/>
</dbReference>
<dbReference type="SUPFAM" id="SSF55718">
    <property type="entry name" value="SCP-like"/>
    <property type="match status" value="1"/>
</dbReference>
<dbReference type="PATRIC" id="fig|1341683.3.peg.2532"/>
<dbReference type="EMBL" id="AYEU01000007">
    <property type="protein sequence ID" value="ESK50577.1"/>
    <property type="molecule type" value="Genomic_DNA"/>
</dbReference>
<proteinExistence type="predicted"/>
<organism evidence="1 2">
    <name type="scientific">Acinetobacter brisouii CIP 110357</name>
    <dbReference type="NCBI Taxonomy" id="1341683"/>
    <lineage>
        <taxon>Bacteria</taxon>
        <taxon>Pseudomonadati</taxon>
        <taxon>Pseudomonadota</taxon>
        <taxon>Gammaproteobacteria</taxon>
        <taxon>Moraxellales</taxon>
        <taxon>Moraxellaceae</taxon>
        <taxon>Acinetobacter</taxon>
    </lineage>
</organism>
<sequence>MNLSAIPVVKLPLLNVSTDPLDLLVVSMVLRMKQLAKTSPKFIELSHDRQIRIQIATDAGFARQILVNNGKVDTVAGAPQPADFTLQFADSNQAVKTLIKGEPSAFMTGMQNGSIKMEGDFSLLVWFNKVARLLPPKLPKPVQAKVKQVRQFIRQKTGK</sequence>
<reference evidence="1 2" key="1">
    <citation type="submission" date="2013-10" db="EMBL/GenBank/DDBJ databases">
        <title>The Genome Sequence of Acinetobacter brisouii CIP 110357.</title>
        <authorList>
            <consortium name="The Broad Institute Genomics Platform"/>
            <consortium name="The Broad Institute Genome Sequencing Center for Infectious Disease"/>
            <person name="Cerqueira G."/>
            <person name="Feldgarden M."/>
            <person name="Courvalin P."/>
            <person name="Grillot-Courvalin C."/>
            <person name="Clermont D."/>
            <person name="Rocha E."/>
            <person name="Yoon E.-J."/>
            <person name="Nemec A."/>
            <person name="Young S.K."/>
            <person name="Zeng Q."/>
            <person name="Gargeya S."/>
            <person name="Fitzgerald M."/>
            <person name="Abouelleil A."/>
            <person name="Alvarado L."/>
            <person name="Berlin A.M."/>
            <person name="Chapman S.B."/>
            <person name="Gainer-Dewar J."/>
            <person name="Goldberg J."/>
            <person name="Gnerre S."/>
            <person name="Griggs A."/>
            <person name="Gujja S."/>
            <person name="Hansen M."/>
            <person name="Howarth C."/>
            <person name="Imamovic A."/>
            <person name="Ireland A."/>
            <person name="Larimer J."/>
            <person name="McCowan C."/>
            <person name="Murphy C."/>
            <person name="Pearson M."/>
            <person name="Poon T.W."/>
            <person name="Priest M."/>
            <person name="Roberts A."/>
            <person name="Saif S."/>
            <person name="Shea T."/>
            <person name="Sykes S."/>
            <person name="Wortman J."/>
            <person name="Nusbaum C."/>
            <person name="Birren B."/>
        </authorList>
    </citation>
    <scope>NUCLEOTIDE SEQUENCE [LARGE SCALE GENOMIC DNA]</scope>
    <source>
        <strain evidence="1 2">CIP 110357</strain>
    </source>
</reference>
<dbReference type="InterPro" id="IPR036527">
    <property type="entry name" value="SCP2_sterol-bd_dom_sf"/>
</dbReference>
<dbReference type="RefSeq" id="WP_004902812.1">
    <property type="nucleotide sequence ID" value="NZ_BBTI01000005.1"/>
</dbReference>
<evidence type="ECO:0000313" key="2">
    <source>
        <dbReference type="Proteomes" id="UP000018418"/>
    </source>
</evidence>
<name>V2UKR7_9GAMM</name>
<dbReference type="OrthoDB" id="6711779at2"/>
<dbReference type="AlphaFoldDB" id="V2UKR7"/>
<keyword evidence="2" id="KW-1185">Reference proteome</keyword>
<comment type="caution">
    <text evidence="1">The sequence shown here is derived from an EMBL/GenBank/DDBJ whole genome shotgun (WGS) entry which is preliminary data.</text>
</comment>
<dbReference type="Proteomes" id="UP000018418">
    <property type="component" value="Unassembled WGS sequence"/>
</dbReference>
<accession>V2UKR7</accession>
<protein>
    <submittedName>
        <fullName evidence="1">Uncharacterized protein</fullName>
    </submittedName>
</protein>
<dbReference type="HOGENOM" id="CLU_127661_0_0_6"/>
<evidence type="ECO:0000313" key="1">
    <source>
        <dbReference type="EMBL" id="ESK50577.1"/>
    </source>
</evidence>